<name>A0AAV0BLC1_PHAPC</name>
<gene>
    <name evidence="2" type="ORF">PPACK8108_LOCUS21843</name>
</gene>
<organism evidence="2 3">
    <name type="scientific">Phakopsora pachyrhizi</name>
    <name type="common">Asian soybean rust disease fungus</name>
    <dbReference type="NCBI Taxonomy" id="170000"/>
    <lineage>
        <taxon>Eukaryota</taxon>
        <taxon>Fungi</taxon>
        <taxon>Dikarya</taxon>
        <taxon>Basidiomycota</taxon>
        <taxon>Pucciniomycotina</taxon>
        <taxon>Pucciniomycetes</taxon>
        <taxon>Pucciniales</taxon>
        <taxon>Phakopsoraceae</taxon>
        <taxon>Phakopsora</taxon>
    </lineage>
</organism>
<evidence type="ECO:0000313" key="3">
    <source>
        <dbReference type="Proteomes" id="UP001153365"/>
    </source>
</evidence>
<evidence type="ECO:0000256" key="1">
    <source>
        <dbReference type="SAM" id="MobiDB-lite"/>
    </source>
</evidence>
<dbReference type="Proteomes" id="UP001153365">
    <property type="component" value="Unassembled WGS sequence"/>
</dbReference>
<feature type="compositionally biased region" description="Basic residues" evidence="1">
    <location>
        <begin position="161"/>
        <end position="173"/>
    </location>
</feature>
<feature type="region of interest" description="Disordered" evidence="1">
    <location>
        <begin position="138"/>
        <end position="181"/>
    </location>
</feature>
<feature type="region of interest" description="Disordered" evidence="1">
    <location>
        <begin position="1"/>
        <end position="57"/>
    </location>
</feature>
<accession>A0AAV0BLC1</accession>
<dbReference type="EMBL" id="CALTRL010005833">
    <property type="protein sequence ID" value="CAH7687106.1"/>
    <property type="molecule type" value="Genomic_DNA"/>
</dbReference>
<proteinExistence type="predicted"/>
<dbReference type="AlphaFoldDB" id="A0AAV0BLC1"/>
<feature type="compositionally biased region" description="Polar residues" evidence="1">
    <location>
        <begin position="1"/>
        <end position="10"/>
    </location>
</feature>
<evidence type="ECO:0000313" key="2">
    <source>
        <dbReference type="EMBL" id="CAH7687106.1"/>
    </source>
</evidence>
<feature type="compositionally biased region" description="Low complexity" evidence="1">
    <location>
        <begin position="19"/>
        <end position="53"/>
    </location>
</feature>
<protein>
    <submittedName>
        <fullName evidence="2">Expressed protein</fullName>
    </submittedName>
</protein>
<reference evidence="2" key="1">
    <citation type="submission" date="2022-06" db="EMBL/GenBank/DDBJ databases">
        <authorList>
            <consortium name="SYNGENTA / RWTH Aachen University"/>
        </authorList>
    </citation>
    <scope>NUCLEOTIDE SEQUENCE</scope>
</reference>
<comment type="caution">
    <text evidence="2">The sequence shown here is derived from an EMBL/GenBank/DDBJ whole genome shotgun (WGS) entry which is preliminary data.</text>
</comment>
<keyword evidence="3" id="KW-1185">Reference proteome</keyword>
<sequence>MKNLHNPSFQKTKDRSKTIKSTSTSPSPVPSHNSTDQSNPSSLSRIDSTSSDSAIKKSDSSFLKRLNLNQNQSNRNDNNLQSLRCSSCNLKNGENDKADSYKTLGTPIELLYSDGEVFEFMGVFGSISNPLSSFEKKSSAQSAQSKSLHHKPKAHSTTTIARKKPSKITKKSSKNNLTPANNHTRMHLKESQKCFVRSSYEQELEENYPPRLQNGSSIAPRSRIFKAGPNGSRNFQQSNTLDCEIKEYERRMTKSGNRQCQVLEGGGGELVGELRAKEGELLLMSPTSTRESEQKQQKEENFIMISLKLSSNFSPTKLKTFDQRYHHQDLTVIRHSP</sequence>